<dbReference type="EMBL" id="CAJOBA010042783">
    <property type="protein sequence ID" value="CAF4139595.1"/>
    <property type="molecule type" value="Genomic_DNA"/>
</dbReference>
<protein>
    <submittedName>
        <fullName evidence="1">Uncharacterized protein</fullName>
    </submittedName>
</protein>
<gene>
    <name evidence="1" type="ORF">OVA965_LOCUS29761</name>
    <name evidence="2" type="ORF">TMI583_LOCUS30544</name>
</gene>
<dbReference type="Proteomes" id="UP000682733">
    <property type="component" value="Unassembled WGS sequence"/>
</dbReference>
<evidence type="ECO:0000313" key="3">
    <source>
        <dbReference type="Proteomes" id="UP000677228"/>
    </source>
</evidence>
<name>A0A8S2EWI3_9BILA</name>
<comment type="caution">
    <text evidence="1">The sequence shown here is derived from an EMBL/GenBank/DDBJ whole genome shotgun (WGS) entry which is preliminary data.</text>
</comment>
<organism evidence="1 3">
    <name type="scientific">Didymodactylos carnosus</name>
    <dbReference type="NCBI Taxonomy" id="1234261"/>
    <lineage>
        <taxon>Eukaryota</taxon>
        <taxon>Metazoa</taxon>
        <taxon>Spiralia</taxon>
        <taxon>Gnathifera</taxon>
        <taxon>Rotifera</taxon>
        <taxon>Eurotatoria</taxon>
        <taxon>Bdelloidea</taxon>
        <taxon>Philodinida</taxon>
        <taxon>Philodinidae</taxon>
        <taxon>Didymodactylos</taxon>
    </lineage>
</organism>
<reference evidence="1" key="1">
    <citation type="submission" date="2021-02" db="EMBL/GenBank/DDBJ databases">
        <authorList>
            <person name="Nowell W R."/>
        </authorList>
    </citation>
    <scope>NUCLEOTIDE SEQUENCE</scope>
</reference>
<accession>A0A8S2EWI3</accession>
<evidence type="ECO:0000313" key="2">
    <source>
        <dbReference type="EMBL" id="CAF4139595.1"/>
    </source>
</evidence>
<feature type="non-terminal residue" evidence="1">
    <location>
        <position position="1"/>
    </location>
</feature>
<proteinExistence type="predicted"/>
<dbReference type="Proteomes" id="UP000677228">
    <property type="component" value="Unassembled WGS sequence"/>
</dbReference>
<dbReference type="EMBL" id="CAJNOK010021171">
    <property type="protein sequence ID" value="CAF1328280.1"/>
    <property type="molecule type" value="Genomic_DNA"/>
</dbReference>
<dbReference type="AlphaFoldDB" id="A0A8S2EWI3"/>
<sequence>IFSQQIKLFQSADMTKLKQQDTKPELTFQSEDADDT</sequence>
<evidence type="ECO:0000313" key="1">
    <source>
        <dbReference type="EMBL" id="CAF1328280.1"/>
    </source>
</evidence>